<feature type="compositionally biased region" description="Polar residues" evidence="1">
    <location>
        <begin position="509"/>
        <end position="542"/>
    </location>
</feature>
<gene>
    <name evidence="3" type="ORF">BJ875DRAFT_414069</name>
</gene>
<evidence type="ECO:0000313" key="4">
    <source>
        <dbReference type="Proteomes" id="UP000824998"/>
    </source>
</evidence>
<dbReference type="EMBL" id="MU251358">
    <property type="protein sequence ID" value="KAG9239449.1"/>
    <property type="molecule type" value="Genomic_DNA"/>
</dbReference>
<proteinExistence type="predicted"/>
<evidence type="ECO:0000259" key="2">
    <source>
        <dbReference type="PROSITE" id="PS50172"/>
    </source>
</evidence>
<comment type="caution">
    <text evidence="3">The sequence shown here is derived from an EMBL/GenBank/DDBJ whole genome shotgun (WGS) entry which is preliminary data.</text>
</comment>
<dbReference type="Pfam" id="PF12738">
    <property type="entry name" value="PTCB-BRCT"/>
    <property type="match status" value="1"/>
</dbReference>
<dbReference type="CDD" id="cd17743">
    <property type="entry name" value="BRCT_BRC1_like_rpt5"/>
    <property type="match status" value="1"/>
</dbReference>
<dbReference type="InterPro" id="IPR053036">
    <property type="entry name" value="CellCycle_DNARepair_Reg"/>
</dbReference>
<feature type="region of interest" description="Disordered" evidence="1">
    <location>
        <begin position="583"/>
        <end position="619"/>
    </location>
</feature>
<keyword evidence="4" id="KW-1185">Reference proteome</keyword>
<evidence type="ECO:0000256" key="1">
    <source>
        <dbReference type="SAM" id="MobiDB-lite"/>
    </source>
</evidence>
<protein>
    <submittedName>
        <fullName evidence="3">BRCT domain-containing protein</fullName>
    </submittedName>
</protein>
<evidence type="ECO:0000313" key="3">
    <source>
        <dbReference type="EMBL" id="KAG9239449.1"/>
    </source>
</evidence>
<reference evidence="3" key="1">
    <citation type="journal article" date="2021" name="IMA Fungus">
        <title>Genomic characterization of three marine fungi, including Emericellopsis atlantica sp. nov. with signatures of a generalist lifestyle and marine biomass degradation.</title>
        <authorList>
            <person name="Hagestad O.C."/>
            <person name="Hou L."/>
            <person name="Andersen J.H."/>
            <person name="Hansen E.H."/>
            <person name="Altermark B."/>
            <person name="Li C."/>
            <person name="Kuhnert E."/>
            <person name="Cox R.J."/>
            <person name="Crous P.W."/>
            <person name="Spatafora J.W."/>
            <person name="Lail K."/>
            <person name="Amirebrahimi M."/>
            <person name="Lipzen A."/>
            <person name="Pangilinan J."/>
            <person name="Andreopoulos W."/>
            <person name="Hayes R.D."/>
            <person name="Ng V."/>
            <person name="Grigoriev I.V."/>
            <person name="Jackson S.A."/>
            <person name="Sutton T.D.S."/>
            <person name="Dobson A.D.W."/>
            <person name="Rama T."/>
        </authorList>
    </citation>
    <scope>NUCLEOTIDE SEQUENCE</scope>
    <source>
        <strain evidence="3">TRa018bII</strain>
    </source>
</reference>
<dbReference type="Proteomes" id="UP000824998">
    <property type="component" value="Unassembled WGS sequence"/>
</dbReference>
<feature type="region of interest" description="Disordered" evidence="1">
    <location>
        <begin position="444"/>
        <end position="547"/>
    </location>
</feature>
<feature type="domain" description="BRCT" evidence="2">
    <location>
        <begin position="102"/>
        <end position="192"/>
    </location>
</feature>
<dbReference type="FunFam" id="3.40.50.10190:FF:000048">
    <property type="entry name" value="DNA repair protein Rtt107"/>
    <property type="match status" value="1"/>
</dbReference>
<dbReference type="Gene3D" id="3.40.50.10190">
    <property type="entry name" value="BRCT domain"/>
    <property type="match status" value="5"/>
</dbReference>
<sequence length="847" mass="93878">MAGHGAPIFEHCVFSFVESRDNPAEQISEVQKTIEDHAGIVLRLKRGNQIKLDEVTHIIATTSDFPQYSDARNAMINVVKPTWILDSLYKNKAAPTRPHTPDPNLIFSSTTICCADIPSGDKDAVVGGVLAMGGSESSTLTKLCTHLCALTMDHPKCQLVKEKNLKCKIVLPHWFDDCLRLGKRISEEPYLLPNPEIVSAGPDDFLKIPSSDHIHGASSPRPESLPILTDSPRRLDVFKKKAVMISQDLAIGSRLRKVIEDLIIGGGGSMTSSVHSADMYICHWRGGRDYQVASYAGKDVGNLSWLYHLITHNEWTSPMKRLLHYPLPESGIEGFSGFQITLSNYGGEARTYLENLIMATGATFTKSMKETNTHVITARNSGEKCSAASEWDIEMVNHLWIEESYARCHMQRMTDPRYTHFPPRTNLGEVIGQTPFDMELIQGLYFPNEPTPSPSNPRSLKRPVMHDKDPNLSHPKIVEEDGSASEQEDQNVSQKPVAKSKKPAAVKSRTNSFPAANVSTPSANRRISAGKENNTPSSTSSRSAKDRALSNLHGLAPDIALYEKEKKRKGAVWGGERALNKIDKQGTAERSSSPAAKDDEGELLGDEDTRTPKRQRTGLPPIGIRLLITSYDTWVDNPTKEDSDKKKLRELGILVVPDARQGCTHLAAPKMVRTKKFLCALAIGPTIVRTDFIEACVKKGHLPNVESFALKDADAEKKFNVKLKEVIVRAKANKHSLLRRIPIYSTKDVPSGSETYRDIVSANGGTLSVFNGRPVIKKVNPEEDVTGPEPVYLLSGEKPEERKLWPKFVAMAKDGNMIPRIVTPNWLLDVSMAQQLIWKELYLLEGQ</sequence>
<feature type="domain" description="BRCT" evidence="2">
    <location>
        <begin position="623"/>
        <end position="710"/>
    </location>
</feature>
<dbReference type="GO" id="GO:0035361">
    <property type="term" value="C:Cul8-RING ubiquitin ligase complex"/>
    <property type="evidence" value="ECO:0007669"/>
    <property type="project" value="TreeGrafter"/>
</dbReference>
<name>A0A9P7YT44_9HELO</name>
<feature type="domain" description="BRCT" evidence="2">
    <location>
        <begin position="4"/>
        <end position="101"/>
    </location>
</feature>
<dbReference type="PROSITE" id="PS50172">
    <property type="entry name" value="BRCT"/>
    <property type="match status" value="4"/>
</dbReference>
<feature type="domain" description="BRCT" evidence="2">
    <location>
        <begin position="335"/>
        <end position="407"/>
    </location>
</feature>
<dbReference type="SMART" id="SM00292">
    <property type="entry name" value="BRCT"/>
    <property type="match status" value="5"/>
</dbReference>
<dbReference type="FunFam" id="3.40.50.10190:FF:000066">
    <property type="entry name" value="BRCT domain protein (Eurofung)"/>
    <property type="match status" value="1"/>
</dbReference>
<dbReference type="Pfam" id="PF16770">
    <property type="entry name" value="RTT107_BRCT_5"/>
    <property type="match status" value="1"/>
</dbReference>
<dbReference type="PANTHER" id="PTHR47667">
    <property type="entry name" value="REGULATOR OF TY1 TRANSPOSITION PROTEIN 107"/>
    <property type="match status" value="1"/>
</dbReference>
<accession>A0A9P7YT44</accession>
<dbReference type="InterPro" id="IPR036420">
    <property type="entry name" value="BRCT_dom_sf"/>
</dbReference>
<dbReference type="PANTHER" id="PTHR47667:SF1">
    <property type="entry name" value="REGULATOR OF TY1 TRANSPOSITION PROTEIN 107"/>
    <property type="match status" value="1"/>
</dbReference>
<dbReference type="GO" id="GO:0006302">
    <property type="term" value="P:double-strand break repair"/>
    <property type="evidence" value="ECO:0007669"/>
    <property type="project" value="TreeGrafter"/>
</dbReference>
<dbReference type="OrthoDB" id="342264at2759"/>
<dbReference type="CDD" id="cd18439">
    <property type="entry name" value="BRCT_BRC1_like_rpt6"/>
    <property type="match status" value="1"/>
</dbReference>
<dbReference type="InterPro" id="IPR001357">
    <property type="entry name" value="BRCT_dom"/>
</dbReference>
<organism evidence="3 4">
    <name type="scientific">Amylocarpus encephaloides</name>
    <dbReference type="NCBI Taxonomy" id="45428"/>
    <lineage>
        <taxon>Eukaryota</taxon>
        <taxon>Fungi</taxon>
        <taxon>Dikarya</taxon>
        <taxon>Ascomycota</taxon>
        <taxon>Pezizomycotina</taxon>
        <taxon>Leotiomycetes</taxon>
        <taxon>Helotiales</taxon>
        <taxon>Helotiales incertae sedis</taxon>
        <taxon>Amylocarpus</taxon>
    </lineage>
</organism>
<feature type="compositionally biased region" description="Basic and acidic residues" evidence="1">
    <location>
        <begin position="464"/>
        <end position="479"/>
    </location>
</feature>
<dbReference type="CDD" id="cd18437">
    <property type="entry name" value="BRCT_BRC1_like_rpt3"/>
    <property type="match status" value="1"/>
</dbReference>
<dbReference type="CDD" id="cd18436">
    <property type="entry name" value="BRCT_BRC1_like_rpt2"/>
    <property type="match status" value="1"/>
</dbReference>
<dbReference type="AlphaFoldDB" id="A0A9P7YT44"/>
<dbReference type="GO" id="GO:0005634">
    <property type="term" value="C:nucleus"/>
    <property type="evidence" value="ECO:0007669"/>
    <property type="project" value="TreeGrafter"/>
</dbReference>
<dbReference type="SUPFAM" id="SSF52113">
    <property type="entry name" value="BRCT domain"/>
    <property type="match status" value="5"/>
</dbReference>
<dbReference type="CDD" id="cd18438">
    <property type="entry name" value="BRCT_BRC1_like_rpt4"/>
    <property type="match status" value="1"/>
</dbReference>
<dbReference type="GO" id="GO:1990683">
    <property type="term" value="P:DNA double-strand break attachment to nuclear envelope"/>
    <property type="evidence" value="ECO:0007669"/>
    <property type="project" value="TreeGrafter"/>
</dbReference>
<feature type="compositionally biased region" description="Acidic residues" evidence="1">
    <location>
        <begin position="480"/>
        <end position="489"/>
    </location>
</feature>
<dbReference type="Pfam" id="PF16589">
    <property type="entry name" value="BRCT_2"/>
    <property type="match status" value="1"/>
</dbReference>